<sequence length="157" mass="17530">MSQTLLEMSKELVTELIRVHHLSPDEAKALLWSTHATLQSLYQAEASGSAAEGFSSMDGEAEPADWQRSISKHAIICLECGGAFRQLSTRHLRVHDLDAKSYRIKYGIPSAQPLSSRRATARRREIAHQIRPWEQAISKRGIAQAKRAGGTRQASRR</sequence>
<dbReference type="InterPro" id="IPR008807">
    <property type="entry name" value="ROS_MUCR"/>
</dbReference>
<evidence type="ECO:0000313" key="4">
    <source>
        <dbReference type="Proteomes" id="UP000019141"/>
    </source>
</evidence>
<dbReference type="EMBL" id="AZHW01000521">
    <property type="protein sequence ID" value="ETW98766.1"/>
    <property type="molecule type" value="Genomic_DNA"/>
</dbReference>
<accession>W4LN08</accession>
<dbReference type="Gene3D" id="1.10.10.1550">
    <property type="entry name" value="ROS/MUCR transcriptional regulator protein"/>
    <property type="match status" value="1"/>
</dbReference>
<gene>
    <name evidence="3" type="ORF">ETSY1_17440</name>
</gene>
<dbReference type="AlphaFoldDB" id="W4LN08"/>
<dbReference type="InterPro" id="IPR041920">
    <property type="entry name" value="ROS/MUCR_sf"/>
</dbReference>
<organism evidence="3 4">
    <name type="scientific">Entotheonella factor</name>
    <dbReference type="NCBI Taxonomy" id="1429438"/>
    <lineage>
        <taxon>Bacteria</taxon>
        <taxon>Pseudomonadati</taxon>
        <taxon>Nitrospinota/Tectimicrobiota group</taxon>
        <taxon>Candidatus Tectimicrobiota</taxon>
        <taxon>Candidatus Entotheonellia</taxon>
        <taxon>Candidatus Entotheonellales</taxon>
        <taxon>Candidatus Entotheonellaceae</taxon>
        <taxon>Candidatus Entotheonella</taxon>
    </lineage>
</organism>
<comment type="caution">
    <text evidence="3">The sequence shown here is derived from an EMBL/GenBank/DDBJ whole genome shotgun (WGS) entry which is preliminary data.</text>
</comment>
<dbReference type="GO" id="GO:0003677">
    <property type="term" value="F:DNA binding"/>
    <property type="evidence" value="ECO:0007669"/>
    <property type="project" value="InterPro"/>
</dbReference>
<dbReference type="GO" id="GO:0008270">
    <property type="term" value="F:zinc ion binding"/>
    <property type="evidence" value="ECO:0007669"/>
    <property type="project" value="InterPro"/>
</dbReference>
<evidence type="ECO:0008006" key="5">
    <source>
        <dbReference type="Google" id="ProtNLM"/>
    </source>
</evidence>
<comment type="similarity">
    <text evidence="1">Belongs to the ros/MucR family.</text>
</comment>
<feature type="region of interest" description="Disordered" evidence="2">
    <location>
        <begin position="138"/>
        <end position="157"/>
    </location>
</feature>
<name>W4LN08_ENTF1</name>
<evidence type="ECO:0000313" key="3">
    <source>
        <dbReference type="EMBL" id="ETW98766.1"/>
    </source>
</evidence>
<dbReference type="Pfam" id="PF05443">
    <property type="entry name" value="ROS_MUCR"/>
    <property type="match status" value="1"/>
</dbReference>
<dbReference type="Proteomes" id="UP000019141">
    <property type="component" value="Unassembled WGS sequence"/>
</dbReference>
<keyword evidence="4" id="KW-1185">Reference proteome</keyword>
<evidence type="ECO:0000256" key="2">
    <source>
        <dbReference type="SAM" id="MobiDB-lite"/>
    </source>
</evidence>
<dbReference type="GO" id="GO:0006355">
    <property type="term" value="P:regulation of DNA-templated transcription"/>
    <property type="evidence" value="ECO:0007669"/>
    <property type="project" value="InterPro"/>
</dbReference>
<evidence type="ECO:0000256" key="1">
    <source>
        <dbReference type="ARBA" id="ARBA00007031"/>
    </source>
</evidence>
<proteinExistence type="inferred from homology"/>
<dbReference type="HOGENOM" id="CLU_106247_3_0_7"/>
<reference evidence="3 4" key="1">
    <citation type="journal article" date="2014" name="Nature">
        <title>An environmental bacterial taxon with a large and distinct metabolic repertoire.</title>
        <authorList>
            <person name="Wilson M.C."/>
            <person name="Mori T."/>
            <person name="Ruckert C."/>
            <person name="Uria A.R."/>
            <person name="Helf M.J."/>
            <person name="Takada K."/>
            <person name="Gernert C."/>
            <person name="Steffens U.A."/>
            <person name="Heycke N."/>
            <person name="Schmitt S."/>
            <person name="Rinke C."/>
            <person name="Helfrich E.J."/>
            <person name="Brachmann A.O."/>
            <person name="Gurgui C."/>
            <person name="Wakimoto T."/>
            <person name="Kracht M."/>
            <person name="Crusemann M."/>
            <person name="Hentschel U."/>
            <person name="Abe I."/>
            <person name="Matsunaga S."/>
            <person name="Kalinowski J."/>
            <person name="Takeyama H."/>
            <person name="Piel J."/>
        </authorList>
    </citation>
    <scope>NUCLEOTIDE SEQUENCE [LARGE SCALE GENOMIC DNA]</scope>
    <source>
        <strain evidence="4">TSY1</strain>
    </source>
</reference>
<protein>
    <recommendedName>
        <fullName evidence="5">MucR family transcriptional regulator</fullName>
    </recommendedName>
</protein>